<sequence length="367" mass="40829">MITPYRDIKSTDILAAHISGLQHSINKIESIIDMKTQTVAGHKLTAVSDQPDSSYHFRIYEGTIRNWLDTPSPRVYRNNSEVASSEYTLQPAYGVLVFHEAQSPLDVITVDINYIGNTSFLDEKLLGISPYLHSPGAWRTNSISATSITPNIFIAENLMDAFPFPVSEPTTFDAIAIKVDGGATNTKARLGIYKDNGNCYPGKLILDAGEVDTATTGVKSIPISLNLDKGLYWLTRNSNGGPSISGISNNNAINLGIDGSLTGHHSGAYRITQSYSTFPDQFSAGADLLFRTSYATHCQWCIQKYGERDDTLHFCWKLGPTFVSLFYRNCPFFRTNPKFRKYRNYGGVYSCYLIHDDTINHDSQYHA</sequence>
<organism evidence="1 2">
    <name type="scientific">Cytobacillus purgationiresistens</name>
    <dbReference type="NCBI Taxonomy" id="863449"/>
    <lineage>
        <taxon>Bacteria</taxon>
        <taxon>Bacillati</taxon>
        <taxon>Bacillota</taxon>
        <taxon>Bacilli</taxon>
        <taxon>Bacillales</taxon>
        <taxon>Bacillaceae</taxon>
        <taxon>Cytobacillus</taxon>
    </lineage>
</organism>
<dbReference type="Proteomes" id="UP001238088">
    <property type="component" value="Unassembled WGS sequence"/>
</dbReference>
<comment type="caution">
    <text evidence="1">The sequence shown here is derived from an EMBL/GenBank/DDBJ whole genome shotgun (WGS) entry which is preliminary data.</text>
</comment>
<evidence type="ECO:0000313" key="2">
    <source>
        <dbReference type="Proteomes" id="UP001238088"/>
    </source>
</evidence>
<keyword evidence="2" id="KW-1185">Reference proteome</keyword>
<accession>A0ABU0ARF7</accession>
<evidence type="ECO:0000313" key="1">
    <source>
        <dbReference type="EMBL" id="MDQ0273003.1"/>
    </source>
</evidence>
<name>A0ABU0ARF7_9BACI</name>
<gene>
    <name evidence="1" type="ORF">J2S17_004897</name>
</gene>
<dbReference type="EMBL" id="JAUSUB010000031">
    <property type="protein sequence ID" value="MDQ0273003.1"/>
    <property type="molecule type" value="Genomic_DNA"/>
</dbReference>
<reference evidence="1 2" key="1">
    <citation type="submission" date="2023-07" db="EMBL/GenBank/DDBJ databases">
        <title>Genomic Encyclopedia of Type Strains, Phase IV (KMG-IV): sequencing the most valuable type-strain genomes for metagenomic binning, comparative biology and taxonomic classification.</title>
        <authorList>
            <person name="Goeker M."/>
        </authorList>
    </citation>
    <scope>NUCLEOTIDE SEQUENCE [LARGE SCALE GENOMIC DNA]</scope>
    <source>
        <strain evidence="1 2">DSM 23494</strain>
    </source>
</reference>
<proteinExistence type="predicted"/>
<protein>
    <submittedName>
        <fullName evidence="1">Uncharacterized protein</fullName>
    </submittedName>
</protein>